<keyword evidence="1" id="KW-1133">Transmembrane helix</keyword>
<feature type="transmembrane region" description="Helical" evidence="1">
    <location>
        <begin position="20"/>
        <end position="47"/>
    </location>
</feature>
<name>A0A0W8E4L2_9ZZZZ</name>
<comment type="caution">
    <text evidence="2">The sequence shown here is derived from an EMBL/GenBank/DDBJ whole genome shotgun (WGS) entry which is preliminary data.</text>
</comment>
<gene>
    <name evidence="2" type="ORF">ASZ90_019256</name>
</gene>
<dbReference type="InterPro" id="IPR032836">
    <property type="entry name" value="DsrE2-like"/>
</dbReference>
<dbReference type="SUPFAM" id="SSF75169">
    <property type="entry name" value="DsrEFH-like"/>
    <property type="match status" value="1"/>
</dbReference>
<dbReference type="Gene3D" id="3.40.1260.10">
    <property type="entry name" value="DsrEFH-like"/>
    <property type="match status" value="1"/>
</dbReference>
<proteinExistence type="predicted"/>
<keyword evidence="1" id="KW-0812">Transmembrane</keyword>
<sequence length="159" mass="17695">MEEKHLNILLFSGDYDKCLAAFILANGAAGMGVTVTIFCAFWGLLILRDPDKMDTDTKDLYEKMFSSFTPAGAEQLPLSKMNFAGVGKTMLLNMMDDKETPHLKDFLEGARKKGVKFYACKLSLEIMGFKPEELLSGVEVADVDNYLQDALQANAQFFI</sequence>
<dbReference type="AlphaFoldDB" id="A0A0W8E4L2"/>
<dbReference type="PANTHER" id="PTHR34655:SF2">
    <property type="entry name" value="PEROXIREDOXIN FAMILY PROTEIN"/>
    <property type="match status" value="1"/>
</dbReference>
<keyword evidence="1" id="KW-0472">Membrane</keyword>
<dbReference type="InterPro" id="IPR027396">
    <property type="entry name" value="DsrEFH-like"/>
</dbReference>
<evidence type="ECO:0000313" key="2">
    <source>
        <dbReference type="EMBL" id="KUG03334.1"/>
    </source>
</evidence>
<evidence type="ECO:0000256" key="1">
    <source>
        <dbReference type="SAM" id="Phobius"/>
    </source>
</evidence>
<accession>A0A0W8E4L2</accession>
<protein>
    <submittedName>
        <fullName evidence="2">Putative sulfide reductase</fullName>
    </submittedName>
</protein>
<dbReference type="PANTHER" id="PTHR34655">
    <property type="entry name" value="CONSERVED WITHIN P. AEROPHILUM"/>
    <property type="match status" value="1"/>
</dbReference>
<dbReference type="Pfam" id="PF13686">
    <property type="entry name" value="DrsE_2"/>
    <property type="match status" value="1"/>
</dbReference>
<reference evidence="2" key="1">
    <citation type="journal article" date="2015" name="Proc. Natl. Acad. Sci. U.S.A.">
        <title>Networks of energetic and metabolic interactions define dynamics in microbial communities.</title>
        <authorList>
            <person name="Embree M."/>
            <person name="Liu J.K."/>
            <person name="Al-Bassam M.M."/>
            <person name="Zengler K."/>
        </authorList>
    </citation>
    <scope>NUCLEOTIDE SEQUENCE</scope>
</reference>
<organism evidence="2">
    <name type="scientific">hydrocarbon metagenome</name>
    <dbReference type="NCBI Taxonomy" id="938273"/>
    <lineage>
        <taxon>unclassified sequences</taxon>
        <taxon>metagenomes</taxon>
        <taxon>ecological metagenomes</taxon>
    </lineage>
</organism>
<dbReference type="EMBL" id="LNQE01001884">
    <property type="protein sequence ID" value="KUG03334.1"/>
    <property type="molecule type" value="Genomic_DNA"/>
</dbReference>